<evidence type="ECO:0000313" key="2">
    <source>
        <dbReference type="Proteomes" id="UP000229681"/>
    </source>
</evidence>
<dbReference type="InterPro" id="IPR050458">
    <property type="entry name" value="LolB"/>
</dbReference>
<accession>A0A2M8PH61</accession>
<name>A0A2M8PH61_9CHLR</name>
<gene>
    <name evidence="1" type="ORF">CUN49_03210</name>
</gene>
<reference evidence="1 2" key="1">
    <citation type="submission" date="2017-11" db="EMBL/GenBank/DDBJ databases">
        <title>Evolution of Phototrophy in the Chloroflexi Phylum Driven by Horizontal Gene Transfer.</title>
        <authorList>
            <person name="Ward L.M."/>
            <person name="Hemp J."/>
            <person name="Shih P.M."/>
            <person name="Mcglynn S.E."/>
            <person name="Fischer W."/>
        </authorList>
    </citation>
    <scope>NUCLEOTIDE SEQUENCE [LARGE SCALE GENOMIC DNA]</scope>
    <source>
        <strain evidence="1">JP3_13</strain>
    </source>
</reference>
<sequence length="749" mass="82477">MDKQRIHLFGIRHHGVGSTRSLVAALEALQPDALLIEGAPEGDALLAHALSPAMQPPVAMLIYAPEQPRRAAFYPFAEFSPEWQALRYGLRHAIPTRFIDLPCAVRFALQEAPERQAEETLPPELQRLRADPLSELARLAGYDDGERWWNDLVEQRRATDADIFAGILEAMRALRELFALPDELEALREAHMRQSLRAALKEGFQRIAVVCGAWHTPALSDLSNAKADAALLKGLPKLKVSATWIPWTYGRLTMASGYGAGIRSPGWYDFLWRTEETGDIALSWLTHVAHLLRQNKLEASTAQVIDAARMAEALAALRNRAIPTLEELNEATQAVFCMGSQVLMQLIWRDLIVGGVIGDVPEDVPAVPLLQDFQREQKRLRLTERDLARRDAVRGAGVANLELDLRQPLDLDRSRLLHRLNMLDIPFGRLMMARSKGTFKEAWHVAWQPEFTVALIEASQWGTTIQAAATAYARDAAASATDLPTLTELLELALRAALDEAIGDLVRAVRDLAALASDVLHLMAALPSLARIVRYGDVRGMDVALVQMVVQSLVARICISLPNACASLDDEAAAQMLRHINSVQAAISMLADEALRADWQATLLRLADLPALHGLLSGRCTRLLHDSGAWQAQETTRRLGLALSAADAPERAAAWLEGFLSGSGEILLHDLSLWQAVDAWLCSLSAETFQAVLPLIRRTFATFSAPERQRMADRVLYGTAQYGSGRAAFDPEQAAQILPTLARLLGTEL</sequence>
<dbReference type="PANTHER" id="PTHR30634:SF14">
    <property type="match status" value="1"/>
</dbReference>
<organism evidence="1 2">
    <name type="scientific">Candidatus Thermofonsia Clade 1 bacterium</name>
    <dbReference type="NCBI Taxonomy" id="2364210"/>
    <lineage>
        <taxon>Bacteria</taxon>
        <taxon>Bacillati</taxon>
        <taxon>Chloroflexota</taxon>
        <taxon>Candidatus Thermofontia</taxon>
        <taxon>Candidatus Thermofonsia Clade 1</taxon>
    </lineage>
</organism>
<protein>
    <submittedName>
        <fullName evidence="1">Uncharacterized protein</fullName>
    </submittedName>
</protein>
<dbReference type="Proteomes" id="UP000229681">
    <property type="component" value="Unassembled WGS sequence"/>
</dbReference>
<dbReference type="Pfam" id="PF18934">
    <property type="entry name" value="DUF5682"/>
    <property type="match status" value="1"/>
</dbReference>
<dbReference type="AlphaFoldDB" id="A0A2M8PH61"/>
<dbReference type="PANTHER" id="PTHR30634">
    <property type="entry name" value="OUTER MEMBRANE LOLAB LIPOPROTEIN INSERTION APPARATUS"/>
    <property type="match status" value="1"/>
</dbReference>
<proteinExistence type="predicted"/>
<evidence type="ECO:0000313" key="1">
    <source>
        <dbReference type="EMBL" id="PJF36884.1"/>
    </source>
</evidence>
<dbReference type="InterPro" id="IPR043737">
    <property type="entry name" value="DUF5682"/>
</dbReference>
<comment type="caution">
    <text evidence="1">The sequence shown here is derived from an EMBL/GenBank/DDBJ whole genome shotgun (WGS) entry which is preliminary data.</text>
</comment>
<dbReference type="EMBL" id="PGTM01000026">
    <property type="protein sequence ID" value="PJF36884.1"/>
    <property type="molecule type" value="Genomic_DNA"/>
</dbReference>